<name>A0A1A8HDY7_9TELE</name>
<dbReference type="EMBL" id="HAEC01013197">
    <property type="protein sequence ID" value="SBQ81414.1"/>
    <property type="molecule type" value="Transcribed_RNA"/>
</dbReference>
<feature type="non-terminal residue" evidence="1">
    <location>
        <position position="76"/>
    </location>
</feature>
<proteinExistence type="predicted"/>
<evidence type="ECO:0000313" key="1">
    <source>
        <dbReference type="EMBL" id="SBQ81414.1"/>
    </source>
</evidence>
<gene>
    <name evidence="1" type="primary">SI:DKEY-14D8.20</name>
</gene>
<reference evidence="1" key="1">
    <citation type="submission" date="2016-05" db="EMBL/GenBank/DDBJ databases">
        <authorList>
            <person name="Lavstsen T."/>
            <person name="Jespersen J.S."/>
        </authorList>
    </citation>
    <scope>NUCLEOTIDE SEQUENCE</scope>
    <source>
        <tissue evidence="1">Brain</tissue>
    </source>
</reference>
<organism evidence="1">
    <name type="scientific">Nothobranchius korthausae</name>
    <dbReference type="NCBI Taxonomy" id="1143690"/>
    <lineage>
        <taxon>Eukaryota</taxon>
        <taxon>Metazoa</taxon>
        <taxon>Chordata</taxon>
        <taxon>Craniata</taxon>
        <taxon>Vertebrata</taxon>
        <taxon>Euteleostomi</taxon>
        <taxon>Actinopterygii</taxon>
        <taxon>Neopterygii</taxon>
        <taxon>Teleostei</taxon>
        <taxon>Neoteleostei</taxon>
        <taxon>Acanthomorphata</taxon>
        <taxon>Ovalentaria</taxon>
        <taxon>Atherinomorphae</taxon>
        <taxon>Cyprinodontiformes</taxon>
        <taxon>Nothobranchiidae</taxon>
        <taxon>Nothobranchius</taxon>
    </lineage>
</organism>
<reference evidence="1" key="2">
    <citation type="submission" date="2016-06" db="EMBL/GenBank/DDBJ databases">
        <title>The genome of a short-lived fish provides insights into sex chromosome evolution and the genetic control of aging.</title>
        <authorList>
            <person name="Reichwald K."/>
            <person name="Felder M."/>
            <person name="Petzold A."/>
            <person name="Koch P."/>
            <person name="Groth M."/>
            <person name="Platzer M."/>
        </authorList>
    </citation>
    <scope>NUCLEOTIDE SEQUENCE</scope>
    <source>
        <tissue evidence="1">Brain</tissue>
    </source>
</reference>
<feature type="non-terminal residue" evidence="1">
    <location>
        <position position="1"/>
    </location>
</feature>
<dbReference type="AlphaFoldDB" id="A0A1A8HDY7"/>
<accession>A0A1A8HDY7</accession>
<protein>
    <submittedName>
        <fullName evidence="1">Si:dkey-14d8.20</fullName>
    </submittedName>
</protein>
<sequence length="76" mass="8454">IYVSDCPVHVLILIFHLCPRLRSRGDRHVFCPSYPSPSLVGFSLHLVSLLHMGALRRLLPTVQADAVMPSLCMSNV</sequence>